<dbReference type="KEGG" id="sbf:JCM31447_09070"/>
<feature type="compositionally biased region" description="Polar residues" evidence="1">
    <location>
        <begin position="116"/>
        <end position="136"/>
    </location>
</feature>
<evidence type="ECO:0000313" key="2">
    <source>
        <dbReference type="EMBL" id="BBH52466.1"/>
    </source>
</evidence>
<evidence type="ECO:0000256" key="1">
    <source>
        <dbReference type="SAM" id="MobiDB-lite"/>
    </source>
</evidence>
<name>A0A4P2VHQ6_FLUSA</name>
<organism evidence="2 3">
    <name type="scientific">Fluviispira sanaruensis</name>
    <dbReference type="NCBI Taxonomy" id="2493639"/>
    <lineage>
        <taxon>Bacteria</taxon>
        <taxon>Pseudomonadati</taxon>
        <taxon>Bdellovibrionota</taxon>
        <taxon>Oligoflexia</taxon>
        <taxon>Silvanigrellales</taxon>
        <taxon>Silvanigrellaceae</taxon>
        <taxon>Fluviispira</taxon>
    </lineage>
</organism>
<keyword evidence="3" id="KW-1185">Reference proteome</keyword>
<dbReference type="EMBL" id="AP019368">
    <property type="protein sequence ID" value="BBH52466.1"/>
    <property type="molecule type" value="Genomic_DNA"/>
</dbReference>
<dbReference type="AlphaFoldDB" id="A0A4P2VHQ6"/>
<feature type="region of interest" description="Disordered" evidence="1">
    <location>
        <begin position="113"/>
        <end position="136"/>
    </location>
</feature>
<accession>A0A4P2VHQ6</accession>
<proteinExistence type="predicted"/>
<protein>
    <submittedName>
        <fullName evidence="2">Uncharacterized protein</fullName>
    </submittedName>
</protein>
<gene>
    <name evidence="2" type="ORF">JCM31447_09070</name>
</gene>
<sequence>MITNNDTESAIHSEYILSDGMILRELIEYKEIKLADLFPILGPESLIKEILMDKRKLKEKQKLLLAEHFGTSRDIFSGHDESLNATANSHAGDENNFTTNVVQDLERMNYEHQDVTSDNDQAMSLTDNHYSNSMWE</sequence>
<dbReference type="RefSeq" id="WP_130606997.1">
    <property type="nucleotide sequence ID" value="NZ_AP019368.1"/>
</dbReference>
<evidence type="ECO:0000313" key="3">
    <source>
        <dbReference type="Proteomes" id="UP000291236"/>
    </source>
</evidence>
<dbReference type="Proteomes" id="UP000291236">
    <property type="component" value="Chromosome"/>
</dbReference>
<reference evidence="2 3" key="1">
    <citation type="submission" date="2018-12" db="EMBL/GenBank/DDBJ databases">
        <title>Rubrispira sanarue gen. nov., sp., nov., a member of the order Silvanigrellales, isolated from a brackish lake in Hamamatsu Japan.</title>
        <authorList>
            <person name="Maejima Y."/>
            <person name="Iino T."/>
            <person name="Muraguchi Y."/>
            <person name="Fukuda K."/>
            <person name="Nojiri H."/>
            <person name="Ohkuma M."/>
            <person name="Moriuchi R."/>
            <person name="Dohra H."/>
            <person name="Kimbara K."/>
            <person name="Shintani M."/>
        </authorList>
    </citation>
    <scope>NUCLEOTIDE SEQUENCE [LARGE SCALE GENOMIC DNA]</scope>
    <source>
        <strain evidence="2 3">RF1110005</strain>
    </source>
</reference>